<dbReference type="PANTHER" id="PTHR43285:SF2">
    <property type="entry name" value="ANTHRANILATE PHOSPHORIBOSYLTRANSFERASE"/>
    <property type="match status" value="1"/>
</dbReference>
<dbReference type="PANTHER" id="PTHR43285">
    <property type="entry name" value="ANTHRANILATE PHOSPHORIBOSYLTRANSFERASE"/>
    <property type="match status" value="1"/>
</dbReference>
<evidence type="ECO:0000256" key="7">
    <source>
        <dbReference type="ARBA" id="ARBA00052328"/>
    </source>
</evidence>
<feature type="binding site" evidence="9">
    <location>
        <position position="225"/>
    </location>
    <ligand>
        <name>Mg(2+)</name>
        <dbReference type="ChEBI" id="CHEBI:18420"/>
        <label>1</label>
    </ligand>
</feature>
<dbReference type="GO" id="GO:0000162">
    <property type="term" value="P:L-tryptophan biosynthetic process"/>
    <property type="evidence" value="ECO:0007669"/>
    <property type="project" value="UniProtKB-UniRule"/>
</dbReference>
<keyword evidence="2 9" id="KW-0028">Amino-acid biosynthesis</keyword>
<organism evidence="12 13">
    <name type="scientific">Acetobacterium paludosum</name>
    <dbReference type="NCBI Taxonomy" id="52693"/>
    <lineage>
        <taxon>Bacteria</taxon>
        <taxon>Bacillati</taxon>
        <taxon>Bacillota</taxon>
        <taxon>Clostridia</taxon>
        <taxon>Eubacteriales</taxon>
        <taxon>Eubacteriaceae</taxon>
        <taxon>Acetobacterium</taxon>
    </lineage>
</organism>
<evidence type="ECO:0000256" key="1">
    <source>
        <dbReference type="ARBA" id="ARBA00004907"/>
    </source>
</evidence>
<dbReference type="SUPFAM" id="SSF47648">
    <property type="entry name" value="Nucleoside phosphorylase/phosphoribosyltransferase N-terminal domain"/>
    <property type="match status" value="1"/>
</dbReference>
<reference evidence="12" key="1">
    <citation type="submission" date="2019-10" db="EMBL/GenBank/DDBJ databases">
        <authorList>
            <person name="Ross D.E."/>
            <person name="Gulliver D."/>
        </authorList>
    </citation>
    <scope>NUCLEOTIDE SEQUENCE</scope>
    <source>
        <strain evidence="12">DER-2019</strain>
    </source>
</reference>
<keyword evidence="6 9" id="KW-0057">Aromatic amino acid biosynthesis</keyword>
<feature type="binding site" evidence="9">
    <location>
        <begin position="89"/>
        <end position="92"/>
    </location>
    <ligand>
        <name>5-phospho-alpha-D-ribose 1-diphosphate</name>
        <dbReference type="ChEBI" id="CHEBI:58017"/>
    </ligand>
</feature>
<dbReference type="InterPro" id="IPR035902">
    <property type="entry name" value="Nuc_phospho_transferase"/>
</dbReference>
<dbReference type="Proteomes" id="UP000616595">
    <property type="component" value="Unassembled WGS sequence"/>
</dbReference>
<sequence>MIKSAIYDVVNGNDLSLEQTKAVMNQIMSGEATNAQMGSFLTALRQKGETIDEITGCAMVMQDKCKKIHPKTDVLDIVGTGGDEVGTFNISTISSFVIAAGGVPVAKHGNRSVSSKCGSADVLEALGVNIALSAEESEKILNELGICFMFAPTYHTSMKYAAPVRKELGIRTIFNILGPLANPAGANLQLLGVYDENLVEPLANVLNNLHVKHGMVVHGHDGLDEITLSEATTICEIAEGKIKSFVITPEQFGLKRCELSELIGGDQDENAVIARNILNGKKGPQRDVVVLNSAFCLYLSQDNRSLQDCVELAEELIDSGKAKEKLEAFIKRTNEVAVEVVA</sequence>
<evidence type="ECO:0000256" key="3">
    <source>
        <dbReference type="ARBA" id="ARBA00022676"/>
    </source>
</evidence>
<dbReference type="GO" id="GO:0004048">
    <property type="term" value="F:anthranilate phosphoribosyltransferase activity"/>
    <property type="evidence" value="ECO:0007669"/>
    <property type="project" value="UniProtKB-UniRule"/>
</dbReference>
<dbReference type="GO" id="GO:0000287">
    <property type="term" value="F:magnesium ion binding"/>
    <property type="evidence" value="ECO:0007669"/>
    <property type="project" value="UniProtKB-UniRule"/>
</dbReference>
<comment type="cofactor">
    <cofactor evidence="9">
        <name>Mg(2+)</name>
        <dbReference type="ChEBI" id="CHEBI:18420"/>
    </cofactor>
    <text evidence="9">Binds 2 magnesium ions per monomer.</text>
</comment>
<dbReference type="Pfam" id="PF02885">
    <property type="entry name" value="Glycos_trans_3N"/>
    <property type="match status" value="1"/>
</dbReference>
<keyword evidence="9" id="KW-0479">Metal-binding</keyword>
<gene>
    <name evidence="9 12" type="primary">trpD</name>
    <name evidence="12" type="ORF">GH810_04690</name>
</gene>
<comment type="catalytic activity">
    <reaction evidence="7 9">
        <text>N-(5-phospho-beta-D-ribosyl)anthranilate + diphosphate = 5-phospho-alpha-D-ribose 1-diphosphate + anthranilate</text>
        <dbReference type="Rhea" id="RHEA:11768"/>
        <dbReference type="ChEBI" id="CHEBI:16567"/>
        <dbReference type="ChEBI" id="CHEBI:18277"/>
        <dbReference type="ChEBI" id="CHEBI:33019"/>
        <dbReference type="ChEBI" id="CHEBI:58017"/>
        <dbReference type="EC" id="2.4.2.18"/>
    </reaction>
</comment>
<dbReference type="InterPro" id="IPR000312">
    <property type="entry name" value="Glycosyl_Trfase_fam3"/>
</dbReference>
<proteinExistence type="inferred from homology"/>
<feature type="domain" description="Glycosyl transferase family 3" evidence="10">
    <location>
        <begin position="72"/>
        <end position="322"/>
    </location>
</feature>
<dbReference type="Gene3D" id="1.20.970.10">
    <property type="entry name" value="Transferase, Pyrimidine Nucleoside Phosphorylase, Chain C"/>
    <property type="match status" value="1"/>
</dbReference>
<dbReference type="EC" id="2.4.2.18" evidence="9"/>
<dbReference type="RefSeq" id="WP_148566599.1">
    <property type="nucleotide sequence ID" value="NZ_RXYA01000005.1"/>
</dbReference>
<evidence type="ECO:0000256" key="8">
    <source>
        <dbReference type="ARBA" id="ARBA00061188"/>
    </source>
</evidence>
<dbReference type="NCBIfam" id="TIGR01245">
    <property type="entry name" value="trpD"/>
    <property type="match status" value="1"/>
</dbReference>
<comment type="pathway">
    <text evidence="1 9">Amino-acid biosynthesis; L-tryptophan biosynthesis; L-tryptophan from chorismate: step 2/5.</text>
</comment>
<evidence type="ECO:0000259" key="11">
    <source>
        <dbReference type="Pfam" id="PF02885"/>
    </source>
</evidence>
<protein>
    <recommendedName>
        <fullName evidence="9">Anthranilate phosphoribosyltransferase</fullName>
        <ecNumber evidence="9">2.4.2.18</ecNumber>
    </recommendedName>
</protein>
<dbReference type="HAMAP" id="MF_00211">
    <property type="entry name" value="TrpD"/>
    <property type="match status" value="1"/>
</dbReference>
<dbReference type="Gene3D" id="3.40.1030.10">
    <property type="entry name" value="Nucleoside phosphorylase/phosphoribosyltransferase catalytic domain"/>
    <property type="match status" value="1"/>
</dbReference>
<feature type="binding site" evidence="9">
    <location>
        <position position="165"/>
    </location>
    <ligand>
        <name>anthranilate</name>
        <dbReference type="ChEBI" id="CHEBI:16567"/>
        <label>2</label>
    </ligand>
</feature>
<dbReference type="OrthoDB" id="9806430at2"/>
<evidence type="ECO:0000256" key="2">
    <source>
        <dbReference type="ARBA" id="ARBA00022605"/>
    </source>
</evidence>
<dbReference type="InterPro" id="IPR036320">
    <property type="entry name" value="Glycosyl_Trfase_fam3_N_dom_sf"/>
</dbReference>
<dbReference type="Pfam" id="PF00591">
    <property type="entry name" value="Glycos_transf_3"/>
    <property type="match status" value="1"/>
</dbReference>
<comment type="similarity">
    <text evidence="8">In the C-terminal section; belongs to the anthranilate phosphoribosyltransferase family.</text>
</comment>
<feature type="binding site" evidence="9">
    <location>
        <position position="79"/>
    </location>
    <ligand>
        <name>5-phospho-alpha-D-ribose 1-diphosphate</name>
        <dbReference type="ChEBI" id="CHEBI:58017"/>
    </ligand>
</feature>
<keyword evidence="9" id="KW-0460">Magnesium</keyword>
<feature type="binding site" evidence="9">
    <location>
        <position position="79"/>
    </location>
    <ligand>
        <name>anthranilate</name>
        <dbReference type="ChEBI" id="CHEBI:16567"/>
        <label>1</label>
    </ligand>
</feature>
<evidence type="ECO:0000256" key="5">
    <source>
        <dbReference type="ARBA" id="ARBA00022822"/>
    </source>
</evidence>
<feature type="binding site" evidence="9">
    <location>
        <position position="225"/>
    </location>
    <ligand>
        <name>Mg(2+)</name>
        <dbReference type="ChEBI" id="CHEBI:18420"/>
        <label>2</label>
    </ligand>
</feature>
<dbReference type="EMBL" id="WJBD01000004">
    <property type="protein sequence ID" value="MBC3887602.1"/>
    <property type="molecule type" value="Genomic_DNA"/>
</dbReference>
<comment type="subunit">
    <text evidence="9">Homodimer.</text>
</comment>
<feature type="binding site" evidence="9">
    <location>
        <position position="119"/>
    </location>
    <ligand>
        <name>5-phospho-alpha-D-ribose 1-diphosphate</name>
        <dbReference type="ChEBI" id="CHEBI:58017"/>
    </ligand>
</feature>
<dbReference type="InterPro" id="IPR017459">
    <property type="entry name" value="Glycosyl_Trfase_fam3_N_dom"/>
</dbReference>
<evidence type="ECO:0000256" key="4">
    <source>
        <dbReference type="ARBA" id="ARBA00022679"/>
    </source>
</evidence>
<feature type="domain" description="Glycosyl transferase family 3 N-terminal" evidence="11">
    <location>
        <begin position="4"/>
        <end position="65"/>
    </location>
</feature>
<feature type="binding site" evidence="9">
    <location>
        <position position="110"/>
    </location>
    <ligand>
        <name>anthranilate</name>
        <dbReference type="ChEBI" id="CHEBI:16567"/>
        <label>1</label>
    </ligand>
</feature>
<evidence type="ECO:0000256" key="6">
    <source>
        <dbReference type="ARBA" id="ARBA00023141"/>
    </source>
</evidence>
<comment type="caution">
    <text evidence="9">Lacks conserved residue(s) required for the propagation of feature annotation.</text>
</comment>
<evidence type="ECO:0000256" key="9">
    <source>
        <dbReference type="HAMAP-Rule" id="MF_00211"/>
    </source>
</evidence>
<feature type="binding site" evidence="9">
    <location>
        <begin position="82"/>
        <end position="83"/>
    </location>
    <ligand>
        <name>5-phospho-alpha-D-ribose 1-diphosphate</name>
        <dbReference type="ChEBI" id="CHEBI:58017"/>
    </ligand>
</feature>
<evidence type="ECO:0000313" key="13">
    <source>
        <dbReference type="Proteomes" id="UP000616595"/>
    </source>
</evidence>
<feature type="binding site" evidence="9">
    <location>
        <begin position="107"/>
        <end position="115"/>
    </location>
    <ligand>
        <name>5-phospho-alpha-D-ribose 1-diphosphate</name>
        <dbReference type="ChEBI" id="CHEBI:58017"/>
    </ligand>
</feature>
<dbReference type="AlphaFoldDB" id="A0A923KRT2"/>
<accession>A0A923KRT2</accession>
<feature type="binding site" evidence="9">
    <location>
        <position position="91"/>
    </location>
    <ligand>
        <name>Mg(2+)</name>
        <dbReference type="ChEBI" id="CHEBI:18420"/>
        <label>1</label>
    </ligand>
</feature>
<dbReference type="GO" id="GO:0005829">
    <property type="term" value="C:cytosol"/>
    <property type="evidence" value="ECO:0007669"/>
    <property type="project" value="TreeGrafter"/>
</dbReference>
<comment type="function">
    <text evidence="9">Catalyzes the transfer of the phosphoribosyl group of 5-phosphorylribose-1-pyrophosphate (PRPP) to anthranilate to yield N-(5'-phosphoribosyl)-anthranilate (PRA).</text>
</comment>
<keyword evidence="13" id="KW-1185">Reference proteome</keyword>
<feature type="binding site" evidence="9">
    <location>
        <position position="87"/>
    </location>
    <ligand>
        <name>5-phospho-alpha-D-ribose 1-diphosphate</name>
        <dbReference type="ChEBI" id="CHEBI:58017"/>
    </ligand>
</feature>
<feature type="binding site" evidence="9">
    <location>
        <position position="224"/>
    </location>
    <ligand>
        <name>Mg(2+)</name>
        <dbReference type="ChEBI" id="CHEBI:18420"/>
        <label>2</label>
    </ligand>
</feature>
<comment type="similarity">
    <text evidence="9">Belongs to the anthranilate phosphoribosyltransferase family.</text>
</comment>
<keyword evidence="5 9" id="KW-0822">Tryptophan biosynthesis</keyword>
<name>A0A923KRT2_9FIRM</name>
<evidence type="ECO:0000259" key="10">
    <source>
        <dbReference type="Pfam" id="PF00591"/>
    </source>
</evidence>
<dbReference type="InterPro" id="IPR005940">
    <property type="entry name" value="Anthranilate_Pribosyl_Tfrase"/>
</dbReference>
<dbReference type="SUPFAM" id="SSF52418">
    <property type="entry name" value="Nucleoside phosphorylase/phosphoribosyltransferase catalytic domain"/>
    <property type="match status" value="1"/>
</dbReference>
<dbReference type="FunFam" id="3.40.1030.10:FF:000002">
    <property type="entry name" value="Anthranilate phosphoribosyltransferase"/>
    <property type="match status" value="1"/>
</dbReference>
<keyword evidence="3 9" id="KW-0328">Glycosyltransferase</keyword>
<comment type="caution">
    <text evidence="12">The sequence shown here is derived from an EMBL/GenBank/DDBJ whole genome shotgun (WGS) entry which is preliminary data.</text>
</comment>
<reference evidence="12" key="2">
    <citation type="submission" date="2020-10" db="EMBL/GenBank/DDBJ databases">
        <title>Comparative genomics of the Acetobacterium genus.</title>
        <authorList>
            <person name="Marshall C."/>
            <person name="May H."/>
            <person name="Norman S."/>
        </authorList>
    </citation>
    <scope>NUCLEOTIDE SEQUENCE</scope>
    <source>
        <strain evidence="12">DER-2019</strain>
    </source>
</reference>
<keyword evidence="4 9" id="KW-0808">Transferase</keyword>
<evidence type="ECO:0000313" key="12">
    <source>
        <dbReference type="EMBL" id="MBC3887602.1"/>
    </source>
</evidence>